<evidence type="ECO:0000313" key="3">
    <source>
        <dbReference type="EMBL" id="CAA0100217.1"/>
    </source>
</evidence>
<keyword evidence="2" id="KW-1133">Transmembrane helix</keyword>
<reference evidence="3 4" key="1">
    <citation type="submission" date="2019-11" db="EMBL/GenBank/DDBJ databases">
        <authorList>
            <person name="Holert J."/>
        </authorList>
    </citation>
    <scope>NUCLEOTIDE SEQUENCE [LARGE SCALE GENOMIC DNA]</scope>
    <source>
        <strain evidence="3">BC5_2</strain>
    </source>
</reference>
<feature type="transmembrane region" description="Helical" evidence="2">
    <location>
        <begin position="9"/>
        <end position="27"/>
    </location>
</feature>
<feature type="region of interest" description="Disordered" evidence="1">
    <location>
        <begin position="49"/>
        <end position="68"/>
    </location>
</feature>
<sequence length="68" mass="7871">MSEQKKPNFVFSTIGIIILIALIYHYTAAYLERQETHVVEDIEQKIDRDMVRDMEPPKKKSSDSSASQ</sequence>
<proteinExistence type="predicted"/>
<name>A0A5S9P945_9GAMM</name>
<feature type="compositionally biased region" description="Basic and acidic residues" evidence="1">
    <location>
        <begin position="49"/>
        <end position="62"/>
    </location>
</feature>
<evidence type="ECO:0000256" key="2">
    <source>
        <dbReference type="SAM" id="Phobius"/>
    </source>
</evidence>
<keyword evidence="2" id="KW-0472">Membrane</keyword>
<dbReference type="Proteomes" id="UP000434580">
    <property type="component" value="Unassembled WGS sequence"/>
</dbReference>
<accession>A0A5S9P945</accession>
<protein>
    <submittedName>
        <fullName evidence="3">Uncharacterized protein</fullName>
    </submittedName>
</protein>
<organism evidence="3 4">
    <name type="scientific">BD1-7 clade bacterium</name>
    <dbReference type="NCBI Taxonomy" id="2029982"/>
    <lineage>
        <taxon>Bacteria</taxon>
        <taxon>Pseudomonadati</taxon>
        <taxon>Pseudomonadota</taxon>
        <taxon>Gammaproteobacteria</taxon>
        <taxon>Cellvibrionales</taxon>
        <taxon>Spongiibacteraceae</taxon>
        <taxon>BD1-7 clade</taxon>
    </lineage>
</organism>
<gene>
    <name evidence="3" type="ORF">DPBNPPHM_03766</name>
</gene>
<evidence type="ECO:0000256" key="1">
    <source>
        <dbReference type="SAM" id="MobiDB-lite"/>
    </source>
</evidence>
<keyword evidence="2" id="KW-0812">Transmembrane</keyword>
<evidence type="ECO:0000313" key="4">
    <source>
        <dbReference type="Proteomes" id="UP000434580"/>
    </source>
</evidence>
<dbReference type="EMBL" id="CACSII010000008">
    <property type="protein sequence ID" value="CAA0100217.1"/>
    <property type="molecule type" value="Genomic_DNA"/>
</dbReference>
<dbReference type="AlphaFoldDB" id="A0A5S9P945"/>